<dbReference type="SUPFAM" id="SSF50998">
    <property type="entry name" value="Quinoprotein alcohol dehydrogenase-like"/>
    <property type="match status" value="1"/>
</dbReference>
<feature type="signal peptide" evidence="2">
    <location>
        <begin position="1"/>
        <end position="26"/>
    </location>
</feature>
<evidence type="ECO:0000256" key="2">
    <source>
        <dbReference type="SAM" id="SignalP"/>
    </source>
</evidence>
<evidence type="ECO:0000256" key="1">
    <source>
        <dbReference type="SAM" id="MobiDB-lite"/>
    </source>
</evidence>
<accession>A0ABW2VF17</accession>
<dbReference type="RefSeq" id="WP_381265344.1">
    <property type="nucleotide sequence ID" value="NZ_JBHTBI010000153.1"/>
</dbReference>
<evidence type="ECO:0000313" key="4">
    <source>
        <dbReference type="EMBL" id="MFD0282312.1"/>
    </source>
</evidence>
<gene>
    <name evidence="4" type="ORF">ACFQZP_11535</name>
</gene>
<dbReference type="Gene3D" id="2.130.10.10">
    <property type="entry name" value="YVTN repeat-like/Quinoprotein amine dehydrogenase"/>
    <property type="match status" value="1"/>
</dbReference>
<evidence type="ECO:0000313" key="5">
    <source>
        <dbReference type="Proteomes" id="UP001596957"/>
    </source>
</evidence>
<dbReference type="PROSITE" id="PS51257">
    <property type="entry name" value="PROKAR_LIPOPROTEIN"/>
    <property type="match status" value="1"/>
</dbReference>
<keyword evidence="2" id="KW-0732">Signal</keyword>
<feature type="compositionally biased region" description="Low complexity" evidence="1">
    <location>
        <begin position="43"/>
        <end position="53"/>
    </location>
</feature>
<feature type="compositionally biased region" description="Gly residues" evidence="1">
    <location>
        <begin position="27"/>
        <end position="42"/>
    </location>
</feature>
<evidence type="ECO:0000259" key="3">
    <source>
        <dbReference type="Pfam" id="PF13360"/>
    </source>
</evidence>
<dbReference type="InterPro" id="IPR018391">
    <property type="entry name" value="PQQ_b-propeller_rpt"/>
</dbReference>
<dbReference type="SMART" id="SM00564">
    <property type="entry name" value="PQQ"/>
    <property type="match status" value="4"/>
</dbReference>
<dbReference type="InterPro" id="IPR015943">
    <property type="entry name" value="WD40/YVTN_repeat-like_dom_sf"/>
</dbReference>
<dbReference type="InterPro" id="IPR011047">
    <property type="entry name" value="Quinoprotein_ADH-like_sf"/>
</dbReference>
<dbReference type="Pfam" id="PF13360">
    <property type="entry name" value="PQQ_2"/>
    <property type="match status" value="1"/>
</dbReference>
<feature type="region of interest" description="Disordered" evidence="1">
    <location>
        <begin position="27"/>
        <end position="61"/>
    </location>
</feature>
<proteinExistence type="predicted"/>
<feature type="domain" description="Pyrrolo-quinoline quinone repeat" evidence="3">
    <location>
        <begin position="164"/>
        <end position="269"/>
    </location>
</feature>
<dbReference type="Proteomes" id="UP001596957">
    <property type="component" value="Unassembled WGS sequence"/>
</dbReference>
<comment type="caution">
    <text evidence="4">The sequence shown here is derived from an EMBL/GenBank/DDBJ whole genome shotgun (WGS) entry which is preliminary data.</text>
</comment>
<protein>
    <submittedName>
        <fullName evidence="4">PQQ-binding-like beta-propeller repeat protein</fullName>
    </submittedName>
</protein>
<dbReference type="EMBL" id="JBHTEC010000001">
    <property type="protein sequence ID" value="MFD0282312.1"/>
    <property type="molecule type" value="Genomic_DNA"/>
</dbReference>
<organism evidence="4 5">
    <name type="scientific">Streptomyces lutosisoli</name>
    <dbReference type="NCBI Taxonomy" id="2665721"/>
    <lineage>
        <taxon>Bacteria</taxon>
        <taxon>Bacillati</taxon>
        <taxon>Actinomycetota</taxon>
        <taxon>Actinomycetes</taxon>
        <taxon>Kitasatosporales</taxon>
        <taxon>Streptomycetaceae</taxon>
        <taxon>Streptomyces</taxon>
    </lineage>
</organism>
<feature type="chain" id="PRO_5046518487" evidence="2">
    <location>
        <begin position="27"/>
        <end position="425"/>
    </location>
</feature>
<sequence>MRREMARTARMSASAGLALSLLTACWGGGSGEDGGDEQGGTPSGASSSAAPADKAYDPPLKFEKSAEATFVGGVSEGRSSVRLDGTTAYAGSHDELRAVSVLDGETRWTLKPQGRPSEDTDSGTDHVFRPAFGQIDGQRAVLAAFAVTVPGSGTTPDRPRVELTAAAVDSGKRLWSVTVDRPEGQEEGVPYLVGIDGTSAALRFGDDTDAVSLGFDLGTRKVTWTAKGFAADFVDGGVAVGRGDRSVYGLSLRDGKKAWTYMDRLNEATLTPVGGGLFTAVVRAPYEDESRIAALLASSTGKPLPALGARTLGDPTDLSCSYDERITVVCTVTKDFDQRLIAIDTKTRKVLWTISGDDKTRLMPDVSAVWHGAVYGSTENGPVVLDARTGEDKPTTPGLTPFAVNGYAGLDTNSQGEIQAHRAVG</sequence>
<keyword evidence="5" id="KW-1185">Reference proteome</keyword>
<reference evidence="5" key="1">
    <citation type="journal article" date="2019" name="Int. J. Syst. Evol. Microbiol.">
        <title>The Global Catalogue of Microorganisms (GCM) 10K type strain sequencing project: providing services to taxonomists for standard genome sequencing and annotation.</title>
        <authorList>
            <consortium name="The Broad Institute Genomics Platform"/>
            <consortium name="The Broad Institute Genome Sequencing Center for Infectious Disease"/>
            <person name="Wu L."/>
            <person name="Ma J."/>
        </authorList>
    </citation>
    <scope>NUCLEOTIDE SEQUENCE [LARGE SCALE GENOMIC DNA]</scope>
    <source>
        <strain evidence="5">CGMCC 4.7198</strain>
    </source>
</reference>
<dbReference type="InterPro" id="IPR002372">
    <property type="entry name" value="PQQ_rpt_dom"/>
</dbReference>
<name>A0ABW2VF17_9ACTN</name>